<comment type="caution">
    <text evidence="2">The sequence shown here is derived from an EMBL/GenBank/DDBJ whole genome shotgun (WGS) entry which is preliminary data.</text>
</comment>
<keyword evidence="1" id="KW-0732">Signal</keyword>
<protein>
    <recommendedName>
        <fullName evidence="4">Secreted protein</fullName>
    </recommendedName>
</protein>
<evidence type="ECO:0000313" key="2">
    <source>
        <dbReference type="EMBL" id="GEM40301.1"/>
    </source>
</evidence>
<dbReference type="AlphaFoldDB" id="A0A511MIL8"/>
<feature type="chain" id="PRO_5021862172" description="Secreted protein" evidence="1">
    <location>
        <begin position="28"/>
        <end position="105"/>
    </location>
</feature>
<dbReference type="OrthoDB" id="4296557at2"/>
<proteinExistence type="predicted"/>
<evidence type="ECO:0008006" key="4">
    <source>
        <dbReference type="Google" id="ProtNLM"/>
    </source>
</evidence>
<evidence type="ECO:0000313" key="3">
    <source>
        <dbReference type="Proteomes" id="UP000321424"/>
    </source>
</evidence>
<dbReference type="RefSeq" id="WP_135232769.1">
    <property type="nucleotide sequence ID" value="NZ_BJXA01000034.1"/>
</dbReference>
<dbReference type="EMBL" id="BJXA01000034">
    <property type="protein sequence ID" value="GEM40301.1"/>
    <property type="molecule type" value="Genomic_DNA"/>
</dbReference>
<keyword evidence="3" id="KW-1185">Reference proteome</keyword>
<gene>
    <name evidence="2" type="ORF">NN4_48200</name>
</gene>
<name>A0A511MIL8_9NOCA</name>
<reference evidence="2 3" key="1">
    <citation type="submission" date="2019-07" db="EMBL/GenBank/DDBJ databases">
        <title>Whole genome shotgun sequence of Nocardia ninae NBRC 108245.</title>
        <authorList>
            <person name="Hosoyama A."/>
            <person name="Uohara A."/>
            <person name="Ohji S."/>
            <person name="Ichikawa N."/>
        </authorList>
    </citation>
    <scope>NUCLEOTIDE SEQUENCE [LARGE SCALE GENOMIC DNA]</scope>
    <source>
        <strain evidence="2 3">NBRC 108245</strain>
    </source>
</reference>
<evidence type="ECO:0000256" key="1">
    <source>
        <dbReference type="SAM" id="SignalP"/>
    </source>
</evidence>
<accession>A0A511MIL8</accession>
<sequence length="105" mass="11458">MKHIGKVLTMTGAVLVVVLGTTGTAQAATGDFIYTSPDGTQQRLQDPEDGKCYRIVGVDYTENATDRAAETFRNSDCSGTFGELFPPGTREYRSDFQSVRFGRPI</sequence>
<feature type="signal peptide" evidence="1">
    <location>
        <begin position="1"/>
        <end position="27"/>
    </location>
</feature>
<dbReference type="Proteomes" id="UP000321424">
    <property type="component" value="Unassembled WGS sequence"/>
</dbReference>
<organism evidence="2 3">
    <name type="scientific">Nocardia ninae NBRC 108245</name>
    <dbReference type="NCBI Taxonomy" id="1210091"/>
    <lineage>
        <taxon>Bacteria</taxon>
        <taxon>Bacillati</taxon>
        <taxon>Actinomycetota</taxon>
        <taxon>Actinomycetes</taxon>
        <taxon>Mycobacteriales</taxon>
        <taxon>Nocardiaceae</taxon>
        <taxon>Nocardia</taxon>
    </lineage>
</organism>